<protein>
    <submittedName>
        <fullName evidence="1">Uncharacterized protein</fullName>
    </submittedName>
</protein>
<evidence type="ECO:0000313" key="2">
    <source>
        <dbReference type="Proteomes" id="UP000799755"/>
    </source>
</evidence>
<proteinExistence type="predicted"/>
<sequence length="242" mass="27388">MMNAESLRKGRWKGKDLRKVERPPTAPTYIILMLTLLLMTALINPIPYSKPSCNWWVNLPFSDHIVPLQSLNVDILSVNVGVRGRIDDLSVFPEAGIPAEPRFMKVYSRGNNPESGKWRHWIPKRGSVLRCRLLSSQCSELGVEICLEPALCQSPVQDKDQHIIQHDAYVNIFPASKIAYRGAPAIHFPEQGPTGSGLSRARCCQWGWRQATRENLLLEIDPNLMLMAWALSPETDFKCVEE</sequence>
<dbReference type="EMBL" id="MU003502">
    <property type="protein sequence ID" value="KAF2472530.1"/>
    <property type="molecule type" value="Genomic_DNA"/>
</dbReference>
<organism evidence="1 2">
    <name type="scientific">Lindgomyces ingoldianus</name>
    <dbReference type="NCBI Taxonomy" id="673940"/>
    <lineage>
        <taxon>Eukaryota</taxon>
        <taxon>Fungi</taxon>
        <taxon>Dikarya</taxon>
        <taxon>Ascomycota</taxon>
        <taxon>Pezizomycotina</taxon>
        <taxon>Dothideomycetes</taxon>
        <taxon>Pleosporomycetidae</taxon>
        <taxon>Pleosporales</taxon>
        <taxon>Lindgomycetaceae</taxon>
        <taxon>Lindgomyces</taxon>
    </lineage>
</organism>
<comment type="caution">
    <text evidence="1">The sequence shown here is derived from an EMBL/GenBank/DDBJ whole genome shotgun (WGS) entry which is preliminary data.</text>
</comment>
<reference evidence="1" key="1">
    <citation type="journal article" date="2020" name="Stud. Mycol.">
        <title>101 Dothideomycetes genomes: a test case for predicting lifestyles and emergence of pathogens.</title>
        <authorList>
            <person name="Haridas S."/>
            <person name="Albert R."/>
            <person name="Binder M."/>
            <person name="Bloem J."/>
            <person name="Labutti K."/>
            <person name="Salamov A."/>
            <person name="Andreopoulos B."/>
            <person name="Baker S."/>
            <person name="Barry K."/>
            <person name="Bills G."/>
            <person name="Bluhm B."/>
            <person name="Cannon C."/>
            <person name="Castanera R."/>
            <person name="Culley D."/>
            <person name="Daum C."/>
            <person name="Ezra D."/>
            <person name="Gonzalez J."/>
            <person name="Henrissat B."/>
            <person name="Kuo A."/>
            <person name="Liang C."/>
            <person name="Lipzen A."/>
            <person name="Lutzoni F."/>
            <person name="Magnuson J."/>
            <person name="Mondo S."/>
            <person name="Nolan M."/>
            <person name="Ohm R."/>
            <person name="Pangilinan J."/>
            <person name="Park H.-J."/>
            <person name="Ramirez L."/>
            <person name="Alfaro M."/>
            <person name="Sun H."/>
            <person name="Tritt A."/>
            <person name="Yoshinaga Y."/>
            <person name="Zwiers L.-H."/>
            <person name="Turgeon B."/>
            <person name="Goodwin S."/>
            <person name="Spatafora J."/>
            <person name="Crous P."/>
            <person name="Grigoriev I."/>
        </authorList>
    </citation>
    <scope>NUCLEOTIDE SEQUENCE</scope>
    <source>
        <strain evidence="1">ATCC 200398</strain>
    </source>
</reference>
<keyword evidence="2" id="KW-1185">Reference proteome</keyword>
<accession>A0ACB6R0A9</accession>
<name>A0ACB6R0A9_9PLEO</name>
<evidence type="ECO:0000313" key="1">
    <source>
        <dbReference type="EMBL" id="KAF2472530.1"/>
    </source>
</evidence>
<dbReference type="Proteomes" id="UP000799755">
    <property type="component" value="Unassembled WGS sequence"/>
</dbReference>
<gene>
    <name evidence="1" type="ORF">BDR25DRAFT_392887</name>
</gene>